<proteinExistence type="predicted"/>
<organism evidence="2 3">
    <name type="scientific">Tsuneonella litorea</name>
    <dbReference type="NCBI Taxonomy" id="2976475"/>
    <lineage>
        <taxon>Bacteria</taxon>
        <taxon>Pseudomonadati</taxon>
        <taxon>Pseudomonadota</taxon>
        <taxon>Alphaproteobacteria</taxon>
        <taxon>Sphingomonadales</taxon>
        <taxon>Erythrobacteraceae</taxon>
        <taxon>Tsuneonella</taxon>
    </lineage>
</organism>
<reference evidence="2" key="1">
    <citation type="submission" date="2022-09" db="EMBL/GenBank/DDBJ databases">
        <title>The genome sequence of Tsuneonella sp. YG55.</title>
        <authorList>
            <person name="Liu Y."/>
        </authorList>
    </citation>
    <scope>NUCLEOTIDE SEQUENCE</scope>
    <source>
        <strain evidence="2">YG55</strain>
    </source>
</reference>
<comment type="caution">
    <text evidence="2">The sequence shown here is derived from an EMBL/GenBank/DDBJ whole genome shotgun (WGS) entry which is preliminary data.</text>
</comment>
<name>A0A9X3ALE4_9SPHN</name>
<dbReference type="Proteomes" id="UP001142648">
    <property type="component" value="Unassembled WGS sequence"/>
</dbReference>
<sequence>MRKISMLMGLVAAALAGPAAGQVLGAPTPTPAAENARARIDTRSIGDDIPMQARDPRTLAENKLAERGNGRNGEVSVAQSARARQALAYRDALDSYVGASSQRRIEALGDAEAAQAGKALAQSPKALRNALEKDLAAWGKAFGFDKATMADQRAQWLSEAMPLSASDWARRRADWFAARDAWIAEQRAWADEQAAATD</sequence>
<accession>A0A9X3ALE4</accession>
<protein>
    <recommendedName>
        <fullName evidence="4">LTXXQ motif protein</fullName>
    </recommendedName>
</protein>
<dbReference type="EMBL" id="JAOAMV010000005">
    <property type="protein sequence ID" value="MCT2559654.1"/>
    <property type="molecule type" value="Genomic_DNA"/>
</dbReference>
<gene>
    <name evidence="2" type="ORF">N0B51_11755</name>
</gene>
<feature type="signal peptide" evidence="1">
    <location>
        <begin position="1"/>
        <end position="25"/>
    </location>
</feature>
<keyword evidence="1" id="KW-0732">Signal</keyword>
<evidence type="ECO:0008006" key="4">
    <source>
        <dbReference type="Google" id="ProtNLM"/>
    </source>
</evidence>
<dbReference type="RefSeq" id="WP_259962559.1">
    <property type="nucleotide sequence ID" value="NZ_JAOAMV010000005.1"/>
</dbReference>
<evidence type="ECO:0000256" key="1">
    <source>
        <dbReference type="SAM" id="SignalP"/>
    </source>
</evidence>
<evidence type="ECO:0000313" key="2">
    <source>
        <dbReference type="EMBL" id="MCT2559654.1"/>
    </source>
</evidence>
<evidence type="ECO:0000313" key="3">
    <source>
        <dbReference type="Proteomes" id="UP001142648"/>
    </source>
</evidence>
<dbReference type="AlphaFoldDB" id="A0A9X3ALE4"/>
<feature type="chain" id="PRO_5040828638" description="LTXXQ motif protein" evidence="1">
    <location>
        <begin position="26"/>
        <end position="198"/>
    </location>
</feature>
<keyword evidence="3" id="KW-1185">Reference proteome</keyword>